<keyword evidence="3 8" id="KW-0418">Kinase</keyword>
<name>A0A517NA14_9BACT</name>
<keyword evidence="1 8" id="KW-0808">Transferase</keyword>
<dbReference type="RefSeq" id="WP_145169530.1">
    <property type="nucleotide sequence ID" value="NZ_CP036525.1"/>
</dbReference>
<dbReference type="Gene3D" id="3.30.200.20">
    <property type="entry name" value="Phosphorylase Kinase, domain 1"/>
    <property type="match status" value="1"/>
</dbReference>
<dbReference type="KEGG" id="rlc:K227x_23630"/>
<keyword evidence="9" id="KW-1185">Reference proteome</keyword>
<dbReference type="CDD" id="cd14014">
    <property type="entry name" value="STKc_PknB_like"/>
    <property type="match status" value="1"/>
</dbReference>
<dbReference type="AlphaFoldDB" id="A0A517NA14"/>
<evidence type="ECO:0000256" key="1">
    <source>
        <dbReference type="ARBA" id="ARBA00022679"/>
    </source>
</evidence>
<keyword evidence="6" id="KW-0472">Membrane</keyword>
<dbReference type="PANTHER" id="PTHR43289">
    <property type="entry name" value="MITOGEN-ACTIVATED PROTEIN KINASE KINASE KINASE 20-RELATED"/>
    <property type="match status" value="1"/>
</dbReference>
<dbReference type="PROSITE" id="PS00107">
    <property type="entry name" value="PROTEIN_KINASE_ATP"/>
    <property type="match status" value="1"/>
</dbReference>
<reference evidence="8 9" key="1">
    <citation type="submission" date="2019-02" db="EMBL/GenBank/DDBJ databases">
        <title>Deep-cultivation of Planctomycetes and their phenomic and genomic characterization uncovers novel biology.</title>
        <authorList>
            <person name="Wiegand S."/>
            <person name="Jogler M."/>
            <person name="Boedeker C."/>
            <person name="Pinto D."/>
            <person name="Vollmers J."/>
            <person name="Rivas-Marin E."/>
            <person name="Kohn T."/>
            <person name="Peeters S.H."/>
            <person name="Heuer A."/>
            <person name="Rast P."/>
            <person name="Oberbeckmann S."/>
            <person name="Bunk B."/>
            <person name="Jeske O."/>
            <person name="Meyerdierks A."/>
            <person name="Storesund J.E."/>
            <person name="Kallscheuer N."/>
            <person name="Luecker S."/>
            <person name="Lage O.M."/>
            <person name="Pohl T."/>
            <person name="Merkel B.J."/>
            <person name="Hornburger P."/>
            <person name="Mueller R.-W."/>
            <person name="Bruemmer F."/>
            <person name="Labrenz M."/>
            <person name="Spormann A.M."/>
            <person name="Op den Camp H."/>
            <person name="Overmann J."/>
            <person name="Amann R."/>
            <person name="Jetten M.S.M."/>
            <person name="Mascher T."/>
            <person name="Medema M.H."/>
            <person name="Devos D.P."/>
            <person name="Kaster A.-K."/>
            <person name="Ovreas L."/>
            <person name="Rohde M."/>
            <person name="Galperin M.Y."/>
            <person name="Jogler C."/>
        </authorList>
    </citation>
    <scope>NUCLEOTIDE SEQUENCE [LARGE SCALE GENOMIC DNA]</scope>
    <source>
        <strain evidence="8 9">K22_7</strain>
    </source>
</reference>
<evidence type="ECO:0000259" key="7">
    <source>
        <dbReference type="PROSITE" id="PS50011"/>
    </source>
</evidence>
<keyword evidence="6" id="KW-1133">Transmembrane helix</keyword>
<feature type="transmembrane region" description="Helical" evidence="6">
    <location>
        <begin position="369"/>
        <end position="390"/>
    </location>
</feature>
<keyword evidence="6" id="KW-0812">Transmembrane</keyword>
<dbReference type="Gene3D" id="1.10.510.10">
    <property type="entry name" value="Transferase(Phosphotransferase) domain 1"/>
    <property type="match status" value="1"/>
</dbReference>
<feature type="binding site" evidence="5">
    <location>
        <position position="73"/>
    </location>
    <ligand>
        <name>ATP</name>
        <dbReference type="ChEBI" id="CHEBI:30616"/>
    </ligand>
</feature>
<evidence type="ECO:0000313" key="8">
    <source>
        <dbReference type="EMBL" id="QDT03977.1"/>
    </source>
</evidence>
<dbReference type="PROSITE" id="PS50011">
    <property type="entry name" value="PROTEIN_KINASE_DOM"/>
    <property type="match status" value="1"/>
</dbReference>
<dbReference type="InterPro" id="IPR000719">
    <property type="entry name" value="Prot_kinase_dom"/>
</dbReference>
<dbReference type="Pfam" id="PF00069">
    <property type="entry name" value="Pkinase"/>
    <property type="match status" value="1"/>
</dbReference>
<dbReference type="EMBL" id="CP036525">
    <property type="protein sequence ID" value="QDT03977.1"/>
    <property type="molecule type" value="Genomic_DNA"/>
</dbReference>
<dbReference type="Gene3D" id="1.25.40.10">
    <property type="entry name" value="Tetratricopeptide repeat domain"/>
    <property type="match status" value="1"/>
</dbReference>
<dbReference type="PROSITE" id="PS00108">
    <property type="entry name" value="PROTEIN_KINASE_ST"/>
    <property type="match status" value="1"/>
</dbReference>
<dbReference type="InterPro" id="IPR011009">
    <property type="entry name" value="Kinase-like_dom_sf"/>
</dbReference>
<dbReference type="GO" id="GO:0004674">
    <property type="term" value="F:protein serine/threonine kinase activity"/>
    <property type="evidence" value="ECO:0007669"/>
    <property type="project" value="UniProtKB-EC"/>
</dbReference>
<evidence type="ECO:0000256" key="2">
    <source>
        <dbReference type="ARBA" id="ARBA00022741"/>
    </source>
</evidence>
<evidence type="ECO:0000256" key="3">
    <source>
        <dbReference type="ARBA" id="ARBA00022777"/>
    </source>
</evidence>
<gene>
    <name evidence="8" type="primary">pknB_2</name>
    <name evidence="8" type="ORF">K227x_23630</name>
</gene>
<dbReference type="InterPro" id="IPR017441">
    <property type="entry name" value="Protein_kinase_ATP_BS"/>
</dbReference>
<dbReference type="SUPFAM" id="SSF48452">
    <property type="entry name" value="TPR-like"/>
    <property type="match status" value="1"/>
</dbReference>
<keyword evidence="4 5" id="KW-0067">ATP-binding</keyword>
<feature type="domain" description="Protein kinase" evidence="7">
    <location>
        <begin position="43"/>
        <end position="344"/>
    </location>
</feature>
<dbReference type="GO" id="GO:0005524">
    <property type="term" value="F:ATP binding"/>
    <property type="evidence" value="ECO:0007669"/>
    <property type="project" value="UniProtKB-UniRule"/>
</dbReference>
<evidence type="ECO:0000256" key="6">
    <source>
        <dbReference type="SAM" id="Phobius"/>
    </source>
</evidence>
<dbReference type="EC" id="2.7.11.1" evidence="8"/>
<sequence length="728" mass="80141">MIELEPSNEKTRDLRVGAAIASPAPTTVELGQDPVIGRNIGNYRIDSLIGRGGMGSVYRAHQCYPVQRDVALKLMTSEVFGSTPSNHEARARFVAEGQVLAAMHHNEIACLFDASTSDRGEPYFVMELVDGVSLATYCHQHRLTIEQRIRLVQRICRAVHAAHQSGVVHRDLKPDNILVCQGSDGPMIKIIDFGIAKVIQGHDTIVSGLTACDQFIGTPGYLSPEQAVGNDVDARADVFSIGAILFELLCGSTPINQRDTPFRDFSALRRLTENHETPRPSARVQSLDASQQQELAYGCRTSLSQLVGECQRDLDWVVLKSLAPDRIHRYATAADFADDLQRFLDDQPTQAAAPTLLYQTRKLIRRRPATVLAVAAACVAIASGMLLWSVESIRAMDRTRQASLQSRHLLDQARMLQISIATSKSKPTSSLVHAAVTLEQTRQLLRDQPQLSAARDRLNQLETTIHTDESAFDLVSALDSSRLTTTLHNEGQQDSDFGSARAIALISDAFNSFGLNVDTTPPRHAAAKLRQVPRFLLQHIIESLDFWIGEQLAISTGLATPWPADVLSYLDTDPLRQRLRMAILAGDHAELTRIAEDGLDQHFLPFSRVQLANALAASGKHPHAIAVLRRGQASHPSDFWVNHTLATMLSRHPSADPQVDDNRDSLHYYAIAVALRPEATGASLNLAEKLWSLGHKTAALAEVQRIRKIDSSVDRPKWANQESPAKSE</sequence>
<accession>A0A517NA14</accession>
<dbReference type="InterPro" id="IPR011990">
    <property type="entry name" value="TPR-like_helical_dom_sf"/>
</dbReference>
<dbReference type="Proteomes" id="UP000318538">
    <property type="component" value="Chromosome"/>
</dbReference>
<dbReference type="PANTHER" id="PTHR43289:SF6">
    <property type="entry name" value="SERINE_THREONINE-PROTEIN KINASE NEKL-3"/>
    <property type="match status" value="1"/>
</dbReference>
<dbReference type="SUPFAM" id="SSF56112">
    <property type="entry name" value="Protein kinase-like (PK-like)"/>
    <property type="match status" value="1"/>
</dbReference>
<evidence type="ECO:0000313" key="9">
    <source>
        <dbReference type="Proteomes" id="UP000318538"/>
    </source>
</evidence>
<evidence type="ECO:0000256" key="4">
    <source>
        <dbReference type="ARBA" id="ARBA00022840"/>
    </source>
</evidence>
<evidence type="ECO:0000256" key="5">
    <source>
        <dbReference type="PROSITE-ProRule" id="PRU10141"/>
    </source>
</evidence>
<dbReference type="OrthoDB" id="225358at2"/>
<dbReference type="InterPro" id="IPR008271">
    <property type="entry name" value="Ser/Thr_kinase_AS"/>
</dbReference>
<protein>
    <submittedName>
        <fullName evidence="8">Serine/threonine-protein kinase PknB</fullName>
        <ecNumber evidence="8">2.7.11.1</ecNumber>
    </submittedName>
</protein>
<organism evidence="8 9">
    <name type="scientific">Rubripirellula lacrimiformis</name>
    <dbReference type="NCBI Taxonomy" id="1930273"/>
    <lineage>
        <taxon>Bacteria</taxon>
        <taxon>Pseudomonadati</taxon>
        <taxon>Planctomycetota</taxon>
        <taxon>Planctomycetia</taxon>
        <taxon>Pirellulales</taxon>
        <taxon>Pirellulaceae</taxon>
        <taxon>Rubripirellula</taxon>
    </lineage>
</organism>
<proteinExistence type="predicted"/>
<keyword evidence="2 5" id="KW-0547">Nucleotide-binding</keyword>
<dbReference type="SMART" id="SM00220">
    <property type="entry name" value="S_TKc"/>
    <property type="match status" value="1"/>
</dbReference>